<dbReference type="AlphaFoldDB" id="A0A9Q3IVZ0"/>
<proteinExistence type="predicted"/>
<evidence type="ECO:0000313" key="1">
    <source>
        <dbReference type="EMBL" id="MBW0550937.1"/>
    </source>
</evidence>
<protein>
    <submittedName>
        <fullName evidence="1">Uncharacterized protein</fullName>
    </submittedName>
</protein>
<keyword evidence="2" id="KW-1185">Reference proteome</keyword>
<sequence>MNEDEVSLHLTDIYENELSNLLYKHKEAFEKDKEPLREIIGHEVDIISNIEGPYPPLFRRPAYPEGPKSREDLELHIKELLDLGLIIKVSHN</sequence>
<name>A0A9Q3IVZ0_9BASI</name>
<dbReference type="EMBL" id="AVOT02056634">
    <property type="protein sequence ID" value="MBW0550937.1"/>
    <property type="molecule type" value="Genomic_DNA"/>
</dbReference>
<organism evidence="1 2">
    <name type="scientific">Austropuccinia psidii MF-1</name>
    <dbReference type="NCBI Taxonomy" id="1389203"/>
    <lineage>
        <taxon>Eukaryota</taxon>
        <taxon>Fungi</taxon>
        <taxon>Dikarya</taxon>
        <taxon>Basidiomycota</taxon>
        <taxon>Pucciniomycotina</taxon>
        <taxon>Pucciniomycetes</taxon>
        <taxon>Pucciniales</taxon>
        <taxon>Sphaerophragmiaceae</taxon>
        <taxon>Austropuccinia</taxon>
    </lineage>
</organism>
<gene>
    <name evidence="1" type="ORF">O181_090652</name>
</gene>
<accession>A0A9Q3IVZ0</accession>
<evidence type="ECO:0000313" key="2">
    <source>
        <dbReference type="Proteomes" id="UP000765509"/>
    </source>
</evidence>
<reference evidence="1" key="1">
    <citation type="submission" date="2021-03" db="EMBL/GenBank/DDBJ databases">
        <title>Draft genome sequence of rust myrtle Austropuccinia psidii MF-1, a brazilian biotype.</title>
        <authorList>
            <person name="Quecine M.C."/>
            <person name="Pachon D.M.R."/>
            <person name="Bonatelli M.L."/>
            <person name="Correr F.H."/>
            <person name="Franceschini L.M."/>
            <person name="Leite T.F."/>
            <person name="Margarido G.R.A."/>
            <person name="Almeida C.A."/>
            <person name="Ferrarezi J.A."/>
            <person name="Labate C.A."/>
        </authorList>
    </citation>
    <scope>NUCLEOTIDE SEQUENCE</scope>
    <source>
        <strain evidence="1">MF-1</strain>
    </source>
</reference>
<dbReference type="Proteomes" id="UP000765509">
    <property type="component" value="Unassembled WGS sequence"/>
</dbReference>
<comment type="caution">
    <text evidence="1">The sequence shown here is derived from an EMBL/GenBank/DDBJ whole genome shotgun (WGS) entry which is preliminary data.</text>
</comment>
<dbReference type="OrthoDB" id="6060525at2759"/>